<keyword evidence="2" id="KW-1133">Transmembrane helix</keyword>
<feature type="coiled-coil region" evidence="1">
    <location>
        <begin position="38"/>
        <end position="69"/>
    </location>
</feature>
<reference evidence="3" key="1">
    <citation type="journal article" date="2015" name="Nature">
        <title>Complex archaea that bridge the gap between prokaryotes and eukaryotes.</title>
        <authorList>
            <person name="Spang A."/>
            <person name="Saw J.H."/>
            <person name="Jorgensen S.L."/>
            <person name="Zaremba-Niedzwiedzka K."/>
            <person name="Martijn J."/>
            <person name="Lind A.E."/>
            <person name="van Eijk R."/>
            <person name="Schleper C."/>
            <person name="Guy L."/>
            <person name="Ettema T.J."/>
        </authorList>
    </citation>
    <scope>NUCLEOTIDE SEQUENCE</scope>
</reference>
<comment type="caution">
    <text evidence="3">The sequence shown here is derived from an EMBL/GenBank/DDBJ whole genome shotgun (WGS) entry which is preliminary data.</text>
</comment>
<evidence type="ECO:0000313" key="3">
    <source>
        <dbReference type="EMBL" id="KKK48582.1"/>
    </source>
</evidence>
<name>A0A0F8VW89_9ZZZZ</name>
<protein>
    <submittedName>
        <fullName evidence="3">Uncharacterized protein</fullName>
    </submittedName>
</protein>
<accession>A0A0F8VW89</accession>
<evidence type="ECO:0000256" key="2">
    <source>
        <dbReference type="SAM" id="Phobius"/>
    </source>
</evidence>
<keyword evidence="1" id="KW-0175">Coiled coil</keyword>
<keyword evidence="2" id="KW-0812">Transmembrane</keyword>
<feature type="transmembrane region" description="Helical" evidence="2">
    <location>
        <begin position="6"/>
        <end position="23"/>
    </location>
</feature>
<sequence length="71" mass="8330">MGWIYSTHVTCLIIGIVSGSIMTNRGWRKRIGDFTKEVEQQLDRNKETQEALSKVIEQKEKELQDHLNNRK</sequence>
<dbReference type="AlphaFoldDB" id="A0A0F8VW89"/>
<gene>
    <name evidence="3" type="ORF">LCGC14_3143670</name>
</gene>
<organism evidence="3">
    <name type="scientific">marine sediment metagenome</name>
    <dbReference type="NCBI Taxonomy" id="412755"/>
    <lineage>
        <taxon>unclassified sequences</taxon>
        <taxon>metagenomes</taxon>
        <taxon>ecological metagenomes</taxon>
    </lineage>
</organism>
<dbReference type="EMBL" id="LAZR01068995">
    <property type="protein sequence ID" value="KKK48582.1"/>
    <property type="molecule type" value="Genomic_DNA"/>
</dbReference>
<proteinExistence type="predicted"/>
<keyword evidence="2" id="KW-0472">Membrane</keyword>
<evidence type="ECO:0000256" key="1">
    <source>
        <dbReference type="SAM" id="Coils"/>
    </source>
</evidence>